<comment type="similarity">
    <text evidence="4">In the N-terminal section; belongs to the TRAFAC class translation factor GTPase superfamily. Classic translation factor GTPase family. CysN/NodQ subfamily.</text>
</comment>
<comment type="catalytic activity">
    <reaction evidence="1 15">
        <text>adenosine 5'-phosphosulfate + ATP = 3'-phosphoadenylyl sulfate + ADP + H(+)</text>
        <dbReference type="Rhea" id="RHEA:24152"/>
        <dbReference type="ChEBI" id="CHEBI:15378"/>
        <dbReference type="ChEBI" id="CHEBI:30616"/>
        <dbReference type="ChEBI" id="CHEBI:58243"/>
        <dbReference type="ChEBI" id="CHEBI:58339"/>
        <dbReference type="ChEBI" id="CHEBI:456216"/>
        <dbReference type="EC" id="2.7.1.25"/>
    </reaction>
</comment>
<dbReference type="InterPro" id="IPR054696">
    <property type="entry name" value="GTP-eEF1A_C"/>
</dbReference>
<keyword evidence="19" id="KW-1185">Reference proteome</keyword>
<evidence type="ECO:0000256" key="14">
    <source>
        <dbReference type="HAMAP-Rule" id="MF_00062"/>
    </source>
</evidence>
<dbReference type="PROSITE" id="PS00301">
    <property type="entry name" value="G_TR_1"/>
    <property type="match status" value="1"/>
</dbReference>
<comment type="catalytic activity">
    <reaction evidence="13 14">
        <text>sulfate + ATP + H(+) = adenosine 5'-phosphosulfate + diphosphate</text>
        <dbReference type="Rhea" id="RHEA:18133"/>
        <dbReference type="ChEBI" id="CHEBI:15378"/>
        <dbReference type="ChEBI" id="CHEBI:16189"/>
        <dbReference type="ChEBI" id="CHEBI:30616"/>
        <dbReference type="ChEBI" id="CHEBI:33019"/>
        <dbReference type="ChEBI" id="CHEBI:58243"/>
        <dbReference type="EC" id="2.7.7.4"/>
    </reaction>
</comment>
<proteinExistence type="inferred from homology"/>
<keyword evidence="11" id="KW-0511">Multifunctional enzyme</keyword>
<reference evidence="18 19" key="1">
    <citation type="submission" date="2021-05" db="EMBL/GenBank/DDBJ databases">
        <title>Croceibacterium sp. LX-88 genome sequence.</title>
        <authorList>
            <person name="Luo X."/>
        </authorList>
    </citation>
    <scope>NUCLEOTIDE SEQUENCE [LARGE SCALE GENOMIC DNA]</scope>
    <source>
        <strain evidence="18 19">LX-88</strain>
    </source>
</reference>
<evidence type="ECO:0000313" key="19">
    <source>
        <dbReference type="Proteomes" id="UP000811255"/>
    </source>
</evidence>
<comment type="pathway">
    <text evidence="14">Sulfur metabolism; hydrogen sulfide biosynthesis; sulfite from sulfate: step 1/3.</text>
</comment>
<evidence type="ECO:0000256" key="13">
    <source>
        <dbReference type="ARBA" id="ARBA00049370"/>
    </source>
</evidence>
<dbReference type="CDD" id="cd03695">
    <property type="entry name" value="CysN_NodQ_II"/>
    <property type="match status" value="1"/>
</dbReference>
<dbReference type="EC" id="2.7.7.4" evidence="14"/>
<sequence>MAENSPLPLAGGVGGAPVAARDATDKDTPTPNPSSKREGDSVYQTDSLIAEDIGAYLELHQNKGLLRFITCGSVDDGKSTLIGRLLYDSKMIFEDQLAALEADSRRVGTQGQAIDFALLVDGLAAEREQGITIDVAYRFFSTEKRKFIVADTPGHEQYTRNMVTGASTADLAVILIDARKGVLMQTRRHSFLAHLIGIRHIVLAVNKMDLVGYDQDVFNKIVADYHAFAQEIGIAGFTAIPISGFKGDNITQAPSSETPWYRGPSLIEHLETVEIEATAAQAGAFRMPVQWVNRPNLDFRGFAGLIAEGTVKPGDAVRVIPSGKTSTVSRIVTLDGDLEEAVAGQSVTLTLADEIDCSRGDVLAAAGDPPQAADQFEASLVWMSDEALIPGRGYWLKLATQTVSASVAHPKYEIDVNSLEHLAAKTLSLNSIGVAEVTTDKPIVFEPYAKNRQLGGFILIDKLTNATVAAGMIHFSLRRAQNVHWQALEIGREQHATLKGQAPAVLWFTGLSGSGKSTIANMVEKKLHATGRHTFLLDGDNVRHGLNKDLGFTEADRIENIRRVGEVAKLMTDAGLIVLTAFISPFRAERELVRQMLPEGEFIEVFVDTPLEVAENRDVKGLYKKARAGELKNFTGIDSPYERPVNPEIRIDTTKTSPEEAAELIVNRLIGAWTPDL</sequence>
<dbReference type="SUPFAM" id="SSF52540">
    <property type="entry name" value="P-loop containing nucleoside triphosphate hydrolases"/>
    <property type="match status" value="2"/>
</dbReference>
<evidence type="ECO:0000256" key="16">
    <source>
        <dbReference type="SAM" id="MobiDB-lite"/>
    </source>
</evidence>
<feature type="binding site" evidence="14">
    <location>
        <begin position="206"/>
        <end position="209"/>
    </location>
    <ligand>
        <name>GTP</name>
        <dbReference type="ChEBI" id="CHEBI:37565"/>
    </ligand>
</feature>
<comment type="subunit">
    <text evidence="14">Heterodimer composed of CysD, the smaller subunit, and CysN.</text>
</comment>
<evidence type="ECO:0000259" key="17">
    <source>
        <dbReference type="PROSITE" id="PS51722"/>
    </source>
</evidence>
<dbReference type="CDD" id="cd02027">
    <property type="entry name" value="APSK"/>
    <property type="match status" value="1"/>
</dbReference>
<keyword evidence="6 14" id="KW-0808">Transferase</keyword>
<comment type="function">
    <text evidence="15">Catalyzes the synthesis of activated sulfate.</text>
</comment>
<dbReference type="NCBIfam" id="NF003013">
    <property type="entry name" value="PRK03846.1"/>
    <property type="match status" value="1"/>
</dbReference>
<comment type="caution">
    <text evidence="18">The sequence shown here is derived from an EMBL/GenBank/DDBJ whole genome shotgun (WGS) entry which is preliminary data.</text>
</comment>
<evidence type="ECO:0000256" key="12">
    <source>
        <dbReference type="ARBA" id="ARBA00024872"/>
    </source>
</evidence>
<comment type="similarity">
    <text evidence="15">Belongs to the APS kinase family.</text>
</comment>
<comment type="pathway">
    <text evidence="15">Sulfur metabolism; hydrogen sulfide biosynthesis; sulfite from sulfate: step 2/3.</text>
</comment>
<comment type="function">
    <text evidence="14">With CysD forms the ATP sulfurylase (ATPS) that catalyzes the adenylation of sulfate producing adenosine 5'-phosphosulfate (APS) and diphosphate, the first enzymatic step in sulfur assimilation pathway. APS synthesis involves the formation of a high-energy phosphoric-sulfuric acid anhydride bond driven by GTP hydrolysis by CysN coupled to ATP hydrolysis by CysD.</text>
</comment>
<feature type="binding site" evidence="14">
    <location>
        <begin position="72"/>
        <end position="79"/>
    </location>
    <ligand>
        <name>GTP</name>
        <dbReference type="ChEBI" id="CHEBI:37565"/>
    </ligand>
</feature>
<keyword evidence="15" id="KW-0418">Kinase</keyword>
<dbReference type="PROSITE" id="PS51722">
    <property type="entry name" value="G_TR_2"/>
    <property type="match status" value="1"/>
</dbReference>
<evidence type="ECO:0000313" key="18">
    <source>
        <dbReference type="EMBL" id="MBT2134723.1"/>
    </source>
</evidence>
<dbReference type="InterPro" id="IPR031157">
    <property type="entry name" value="G_TR_CS"/>
</dbReference>
<dbReference type="Pfam" id="PF03144">
    <property type="entry name" value="GTP_EFTU_D2"/>
    <property type="match status" value="1"/>
</dbReference>
<comment type="similarity">
    <text evidence="3">In the C-terminal section; belongs to the APS kinase family.</text>
</comment>
<dbReference type="InterPro" id="IPR004161">
    <property type="entry name" value="EFTu-like_2"/>
</dbReference>
<dbReference type="InterPro" id="IPR011779">
    <property type="entry name" value="SO4_adenylTrfase_lsu"/>
</dbReference>
<name>A0ABS5W4P4_9SPHN</name>
<comment type="similarity">
    <text evidence="14">Belongs to the TRAFAC class translation factor GTPase superfamily. Classic translation factor GTPase family. CysN/NodQ subfamily.</text>
</comment>
<protein>
    <recommendedName>
        <fullName evidence="14 15">Multifunctional fusion protein</fullName>
    </recommendedName>
    <domain>
        <recommendedName>
            <fullName evidence="14">Sulfate adenylyltransferase subunit 1</fullName>
            <ecNumber evidence="14">2.7.7.4</ecNumber>
        </recommendedName>
        <alternativeName>
            <fullName evidence="14">ATP-sulfurylase large subunit</fullName>
        </alternativeName>
        <alternativeName>
            <fullName evidence="14">Sulfate adenylate transferase</fullName>
            <shortName evidence="14">SAT</shortName>
        </alternativeName>
    </domain>
    <domain>
        <recommendedName>
            <fullName evidence="15">Adenylyl-sulfate kinase</fullName>
            <ecNumber evidence="15">2.7.1.25</ecNumber>
        </recommendedName>
        <alternativeName>
            <fullName evidence="15">APS kinase</fullName>
        </alternativeName>
        <alternativeName>
            <fullName evidence="15">ATP adenosine-5'-phosphosulfate 3'-phosphotransferase</fullName>
        </alternativeName>
        <alternativeName>
            <fullName evidence="15">Adenosine-5'-phosphosulfate kinase</fullName>
        </alternativeName>
    </domain>
</protein>
<dbReference type="InterPro" id="IPR027417">
    <property type="entry name" value="P-loop_NTPase"/>
</dbReference>
<keyword evidence="8 14" id="KW-0547">Nucleotide-binding</keyword>
<organism evidence="18 19">
    <name type="scientific">Croceibacterium selenioxidans</name>
    <dbReference type="NCBI Taxonomy" id="2838833"/>
    <lineage>
        <taxon>Bacteria</taxon>
        <taxon>Pseudomonadati</taxon>
        <taxon>Pseudomonadota</taxon>
        <taxon>Alphaproteobacteria</taxon>
        <taxon>Sphingomonadales</taxon>
        <taxon>Erythrobacteraceae</taxon>
        <taxon>Croceibacterium</taxon>
    </lineage>
</organism>
<dbReference type="PANTHER" id="PTHR23115">
    <property type="entry name" value="TRANSLATION FACTOR"/>
    <property type="match status" value="1"/>
</dbReference>
<comment type="subunit">
    <text evidence="5">Sulfate-activating enzymes, NodP and NodQ, may be physically associated.</text>
</comment>
<dbReference type="InterPro" id="IPR009000">
    <property type="entry name" value="Transl_B-barrel_sf"/>
</dbReference>
<dbReference type="Pfam" id="PF00009">
    <property type="entry name" value="GTP_EFTU"/>
    <property type="match status" value="1"/>
</dbReference>
<dbReference type="Gene3D" id="2.40.30.10">
    <property type="entry name" value="Translation factors"/>
    <property type="match status" value="2"/>
</dbReference>
<dbReference type="SUPFAM" id="SSF50465">
    <property type="entry name" value="EF-Tu/eEF-1alpha/eIF2-gamma C-terminal domain"/>
    <property type="match status" value="1"/>
</dbReference>
<dbReference type="HAMAP" id="MF_00065">
    <property type="entry name" value="Adenylyl_sulf_kinase"/>
    <property type="match status" value="1"/>
</dbReference>
<dbReference type="Proteomes" id="UP000811255">
    <property type="component" value="Unassembled WGS sequence"/>
</dbReference>
<keyword evidence="10 14" id="KW-0342">GTP-binding</keyword>
<dbReference type="CDD" id="cd04095">
    <property type="entry name" value="CysN_NoDQ_III"/>
    <property type="match status" value="1"/>
</dbReference>
<dbReference type="InterPro" id="IPR002891">
    <property type="entry name" value="APS"/>
</dbReference>
<gene>
    <name evidence="14 18" type="primary">cysN</name>
    <name evidence="15" type="synonym">cysC</name>
    <name evidence="18" type="ORF">KK137_10290</name>
</gene>
<keyword evidence="7 14" id="KW-0548">Nucleotidyltransferase</keyword>
<dbReference type="InterPro" id="IPR041757">
    <property type="entry name" value="CysN_GTP-bd"/>
</dbReference>
<keyword evidence="15" id="KW-0597">Phosphoprotein</keyword>
<dbReference type="CDD" id="cd04166">
    <property type="entry name" value="CysN_ATPS"/>
    <property type="match status" value="1"/>
</dbReference>
<dbReference type="HAMAP" id="MF_00062">
    <property type="entry name" value="Sulf_adenylyltr_sub1"/>
    <property type="match status" value="1"/>
</dbReference>
<dbReference type="GO" id="GO:0004781">
    <property type="term" value="F:sulfate adenylyltransferase (ATP) activity"/>
    <property type="evidence" value="ECO:0007669"/>
    <property type="project" value="UniProtKB-EC"/>
</dbReference>
<comment type="function">
    <text evidence="2">APS kinase catalyzes the synthesis of activated sulfate.</text>
</comment>
<dbReference type="InterPro" id="IPR044139">
    <property type="entry name" value="CysN_NoDQ_III"/>
</dbReference>
<feature type="binding site" evidence="15">
    <location>
        <begin position="510"/>
        <end position="517"/>
    </location>
    <ligand>
        <name>ATP</name>
        <dbReference type="ChEBI" id="CHEBI:30616"/>
    </ligand>
</feature>
<evidence type="ECO:0000256" key="6">
    <source>
        <dbReference type="ARBA" id="ARBA00022679"/>
    </source>
</evidence>
<evidence type="ECO:0000256" key="1">
    <source>
        <dbReference type="ARBA" id="ARBA00001823"/>
    </source>
</evidence>
<evidence type="ECO:0000256" key="11">
    <source>
        <dbReference type="ARBA" id="ARBA00023268"/>
    </source>
</evidence>
<dbReference type="Pfam" id="PF01583">
    <property type="entry name" value="APS_kinase"/>
    <property type="match status" value="1"/>
</dbReference>
<feature type="binding site" evidence="14">
    <location>
        <begin position="151"/>
        <end position="155"/>
    </location>
    <ligand>
        <name>GTP</name>
        <dbReference type="ChEBI" id="CHEBI:37565"/>
    </ligand>
</feature>
<dbReference type="InterPro" id="IPR044138">
    <property type="entry name" value="CysN_II"/>
</dbReference>
<evidence type="ECO:0000256" key="10">
    <source>
        <dbReference type="ARBA" id="ARBA00023134"/>
    </source>
</evidence>
<dbReference type="NCBIfam" id="TIGR02034">
    <property type="entry name" value="CysN"/>
    <property type="match status" value="1"/>
</dbReference>
<dbReference type="SUPFAM" id="SSF50447">
    <property type="entry name" value="Translation proteins"/>
    <property type="match status" value="1"/>
</dbReference>
<feature type="compositionally biased region" description="Low complexity" evidence="16">
    <location>
        <begin position="1"/>
        <end position="20"/>
    </location>
</feature>
<evidence type="ECO:0000256" key="2">
    <source>
        <dbReference type="ARBA" id="ARBA00002357"/>
    </source>
</evidence>
<evidence type="ECO:0000256" key="3">
    <source>
        <dbReference type="ARBA" id="ARBA00005438"/>
    </source>
</evidence>
<dbReference type="EMBL" id="JAHFVK010000002">
    <property type="protein sequence ID" value="MBT2134723.1"/>
    <property type="molecule type" value="Genomic_DNA"/>
</dbReference>
<dbReference type="InterPro" id="IPR059117">
    <property type="entry name" value="APS_kinase_dom"/>
</dbReference>
<dbReference type="Gene3D" id="3.40.50.300">
    <property type="entry name" value="P-loop containing nucleotide triphosphate hydrolases"/>
    <property type="match status" value="2"/>
</dbReference>
<evidence type="ECO:0000256" key="5">
    <source>
        <dbReference type="ARBA" id="ARBA00011760"/>
    </source>
</evidence>
<evidence type="ECO:0000256" key="9">
    <source>
        <dbReference type="ARBA" id="ARBA00022840"/>
    </source>
</evidence>
<dbReference type="NCBIfam" id="TIGR00455">
    <property type="entry name" value="apsK"/>
    <property type="match status" value="1"/>
</dbReference>
<dbReference type="NCBIfam" id="NF004035">
    <property type="entry name" value="PRK05506.1"/>
    <property type="match status" value="1"/>
</dbReference>
<evidence type="ECO:0000256" key="15">
    <source>
        <dbReference type="HAMAP-Rule" id="MF_00065"/>
    </source>
</evidence>
<dbReference type="RefSeq" id="WP_214536349.1">
    <property type="nucleotide sequence ID" value="NZ_JAHFVK010000002.1"/>
</dbReference>
<evidence type="ECO:0000256" key="8">
    <source>
        <dbReference type="ARBA" id="ARBA00022741"/>
    </source>
</evidence>
<accession>A0ABS5W4P4</accession>
<dbReference type="InterPro" id="IPR009001">
    <property type="entry name" value="Transl_elong_EF1A/Init_IF2_C"/>
</dbReference>
<dbReference type="InterPro" id="IPR050100">
    <property type="entry name" value="TRAFAC_GTPase_members"/>
</dbReference>
<dbReference type="NCBIfam" id="NF003478">
    <property type="entry name" value="PRK05124.1"/>
    <property type="match status" value="1"/>
</dbReference>
<evidence type="ECO:0000256" key="7">
    <source>
        <dbReference type="ARBA" id="ARBA00022695"/>
    </source>
</evidence>
<evidence type="ECO:0000256" key="4">
    <source>
        <dbReference type="ARBA" id="ARBA00007237"/>
    </source>
</evidence>
<dbReference type="InterPro" id="IPR000795">
    <property type="entry name" value="T_Tr_GTP-bd_dom"/>
</dbReference>
<comment type="function">
    <text evidence="12">Proposed to provide activated sulfate for transfer to Nod factor. ATP sulfurylase may be the GTPase, regulating ATP sulfurylase activity.</text>
</comment>
<dbReference type="PRINTS" id="PR00315">
    <property type="entry name" value="ELONGATNFCT"/>
</dbReference>
<dbReference type="EC" id="2.7.1.25" evidence="15"/>
<feature type="domain" description="Tr-type G" evidence="17">
    <location>
        <begin position="63"/>
        <end position="281"/>
    </location>
</feature>
<keyword evidence="9 14" id="KW-0067">ATP-binding</keyword>
<dbReference type="Pfam" id="PF22594">
    <property type="entry name" value="GTP-eEF1A_C"/>
    <property type="match status" value="1"/>
</dbReference>
<feature type="region of interest" description="Disordered" evidence="16">
    <location>
        <begin position="1"/>
        <end position="43"/>
    </location>
</feature>
<feature type="active site" description="Phosphoserine intermediate" evidence="15">
    <location>
        <position position="584"/>
    </location>
</feature>